<evidence type="ECO:0000313" key="2">
    <source>
        <dbReference type="EMBL" id="CUU40371.1"/>
    </source>
</evidence>
<name>A0A0S4PVR1_9HELI</name>
<proteinExistence type="predicted"/>
<dbReference type="AlphaFoldDB" id="A0A0S4PVR1"/>
<dbReference type="RefSeq" id="WP_162845533.1">
    <property type="nucleotide sequence ID" value="NZ_CAJTQN010000002.1"/>
</dbReference>
<feature type="signal peptide" evidence="1">
    <location>
        <begin position="1"/>
        <end position="19"/>
    </location>
</feature>
<dbReference type="EMBL" id="LN907858">
    <property type="protein sequence ID" value="CUU40371.1"/>
    <property type="molecule type" value="Genomic_DNA"/>
</dbReference>
<protein>
    <submittedName>
        <fullName evidence="2">Predicted secreted protein</fullName>
    </submittedName>
</protein>
<keyword evidence="1" id="KW-0732">Signal</keyword>
<accession>A0A0S4PVR1</accession>
<evidence type="ECO:0000256" key="1">
    <source>
        <dbReference type="SAM" id="SignalP"/>
    </source>
</evidence>
<dbReference type="GeneID" id="78152284"/>
<dbReference type="KEGG" id="hty:BN2458_PEG1488"/>
<feature type="chain" id="PRO_5006626001" evidence="1">
    <location>
        <begin position="20"/>
        <end position="58"/>
    </location>
</feature>
<dbReference type="Proteomes" id="UP000064525">
    <property type="component" value="Chromosome I"/>
</dbReference>
<organism evidence="2 3">
    <name type="scientific">Helicobacter typhlonius</name>
    <dbReference type="NCBI Taxonomy" id="76936"/>
    <lineage>
        <taxon>Bacteria</taxon>
        <taxon>Pseudomonadati</taxon>
        <taxon>Campylobacterota</taxon>
        <taxon>Epsilonproteobacteria</taxon>
        <taxon>Campylobacterales</taxon>
        <taxon>Helicobacteraceae</taxon>
        <taxon>Helicobacter</taxon>
    </lineage>
</organism>
<evidence type="ECO:0000313" key="3">
    <source>
        <dbReference type="Proteomes" id="UP000064525"/>
    </source>
</evidence>
<sequence>MKLLYTLLCVALCIFSLNACSSKKQPVGNFQSVECRTICSNNQCTQQCISASGDYYKK</sequence>
<reference evidence="3" key="1">
    <citation type="submission" date="2015-11" db="EMBL/GenBank/DDBJ databases">
        <authorList>
            <person name="Anvar S.Y."/>
        </authorList>
    </citation>
    <scope>NUCLEOTIDE SEQUENCE [LARGE SCALE GENOMIC DNA]</scope>
</reference>
<dbReference type="PATRIC" id="fig|76936.10.peg.1451"/>
<gene>
    <name evidence="2" type="ORF">BN2458_PEG1488</name>
</gene>